<evidence type="ECO:0000313" key="5">
    <source>
        <dbReference type="Proteomes" id="UP000030853"/>
    </source>
</evidence>
<dbReference type="PANTHER" id="PTHR11014">
    <property type="entry name" value="PEPTIDASE M20 FAMILY MEMBER"/>
    <property type="match status" value="1"/>
</dbReference>
<feature type="binding site" evidence="2">
    <location>
        <position position="154"/>
    </location>
    <ligand>
        <name>Mn(2+)</name>
        <dbReference type="ChEBI" id="CHEBI:29035"/>
        <label>2</label>
    </ligand>
</feature>
<keyword evidence="2" id="KW-0479">Metal-binding</keyword>
<reference evidence="4 5" key="1">
    <citation type="submission" date="2014-11" db="EMBL/GenBank/DDBJ databases">
        <title>Genome sequencing of Pantoea rodasii ND03.</title>
        <authorList>
            <person name="Muhamad Yunos N.Y."/>
            <person name="Chan K.-G."/>
        </authorList>
    </citation>
    <scope>NUCLEOTIDE SEQUENCE [LARGE SCALE GENOMIC DNA]</scope>
    <source>
        <strain evidence="4 5">ND03</strain>
    </source>
</reference>
<dbReference type="EMBL" id="JTJJ01000049">
    <property type="protein sequence ID" value="KHJ67459.1"/>
    <property type="molecule type" value="Genomic_DNA"/>
</dbReference>
<dbReference type="Gene3D" id="3.40.630.10">
    <property type="entry name" value="Zn peptidases"/>
    <property type="match status" value="1"/>
</dbReference>
<dbReference type="InterPro" id="IPR011650">
    <property type="entry name" value="Peptidase_M20_dimer"/>
</dbReference>
<dbReference type="SUPFAM" id="SSF55031">
    <property type="entry name" value="Bacterial exopeptidase dimerisation domain"/>
    <property type="match status" value="1"/>
</dbReference>
<feature type="binding site" evidence="2">
    <location>
        <position position="128"/>
    </location>
    <ligand>
        <name>Mn(2+)</name>
        <dbReference type="ChEBI" id="CHEBI:29035"/>
        <label>2</label>
    </ligand>
</feature>
<keyword evidence="1" id="KW-0378">Hydrolase</keyword>
<dbReference type="GO" id="GO:0046872">
    <property type="term" value="F:metal ion binding"/>
    <property type="evidence" value="ECO:0007669"/>
    <property type="project" value="UniProtKB-KW"/>
</dbReference>
<comment type="caution">
    <text evidence="4">The sequence shown here is derived from an EMBL/GenBank/DDBJ whole genome shotgun (WGS) entry which is preliminary data.</text>
</comment>
<dbReference type="InterPro" id="IPR017439">
    <property type="entry name" value="Amidohydrolase"/>
</dbReference>
<feature type="domain" description="Peptidase M20 dimerisation" evidence="3">
    <location>
        <begin position="177"/>
        <end position="270"/>
    </location>
</feature>
<organism evidence="4 5">
    <name type="scientific">Pantoea rodasii</name>
    <dbReference type="NCBI Taxonomy" id="1076549"/>
    <lineage>
        <taxon>Bacteria</taxon>
        <taxon>Pseudomonadati</taxon>
        <taxon>Pseudomonadota</taxon>
        <taxon>Gammaproteobacteria</taxon>
        <taxon>Enterobacterales</taxon>
        <taxon>Erwiniaceae</taxon>
        <taxon>Pantoea</taxon>
    </lineage>
</organism>
<dbReference type="SUPFAM" id="SSF53187">
    <property type="entry name" value="Zn-dependent exopeptidases"/>
    <property type="match status" value="1"/>
</dbReference>
<dbReference type="GO" id="GO:0019877">
    <property type="term" value="P:diaminopimelate biosynthetic process"/>
    <property type="evidence" value="ECO:0007669"/>
    <property type="project" value="UniProtKB-ARBA"/>
</dbReference>
<dbReference type="PIRSF" id="PIRSF005962">
    <property type="entry name" value="Pept_M20D_amidohydro"/>
    <property type="match status" value="1"/>
</dbReference>
<evidence type="ECO:0000256" key="2">
    <source>
        <dbReference type="PIRSR" id="PIRSR005962-1"/>
    </source>
</evidence>
<feature type="binding site" evidence="2">
    <location>
        <position position="93"/>
    </location>
    <ligand>
        <name>Mn(2+)</name>
        <dbReference type="ChEBI" id="CHEBI:29035"/>
        <label>2</label>
    </ligand>
</feature>
<sequence>MQLEQLVALRRDLHAHPELGYQETRTSNLVAQWLEEHGIEVQRGLGKTGVVGVLKRGTSSRMIGLRADMDALPMQDNGTQAWKSVHANVCHACGHDGHTVMLLGAAIQLAQQGDFDGTLVFIFQPAEEGLAGAKAMIDDGLFQQFPCDAVFALHNWPELPLGEIQTRPGAIMAAADRFDITVKGGGGHAAQPHLTRDTLLATSELVVQLNTLVARALDPCEPGLLTVTRMQGGFSHNMIPAEASITGTVRTFSPAAQDIIETRLREMAQHVTAAHGLQAEVSYLRYYPATVNNSDVAQLALEALDAAGMPAQQAKQPALTSEDFAFMLQARPGAYLWLGSAPSQPLHHSSYDFNDAVIPHGIQALTAIARHALRAEFPG</sequence>
<dbReference type="CDD" id="cd05666">
    <property type="entry name" value="M20_Acy1-like"/>
    <property type="match status" value="1"/>
</dbReference>
<dbReference type="Pfam" id="PF07687">
    <property type="entry name" value="M20_dimer"/>
    <property type="match status" value="1"/>
</dbReference>
<dbReference type="AlphaFoldDB" id="A0A0B1R4A8"/>
<dbReference type="GO" id="GO:0050118">
    <property type="term" value="F:N-acetyldiaminopimelate deacetylase activity"/>
    <property type="evidence" value="ECO:0007669"/>
    <property type="project" value="UniProtKB-ARBA"/>
</dbReference>
<dbReference type="Gene3D" id="3.30.70.360">
    <property type="match status" value="1"/>
</dbReference>
<evidence type="ECO:0000256" key="1">
    <source>
        <dbReference type="ARBA" id="ARBA00022801"/>
    </source>
</evidence>
<name>A0A0B1R4A8_9GAMM</name>
<keyword evidence="2" id="KW-0464">Manganese</keyword>
<dbReference type="Pfam" id="PF01546">
    <property type="entry name" value="Peptidase_M20"/>
    <property type="match status" value="1"/>
</dbReference>
<evidence type="ECO:0000259" key="3">
    <source>
        <dbReference type="Pfam" id="PF07687"/>
    </source>
</evidence>
<accession>A0A0B1R4A8</accession>
<feature type="binding site" evidence="2">
    <location>
        <position position="95"/>
    </location>
    <ligand>
        <name>Mn(2+)</name>
        <dbReference type="ChEBI" id="CHEBI:29035"/>
        <label>2</label>
    </ligand>
</feature>
<dbReference type="Proteomes" id="UP000030853">
    <property type="component" value="Unassembled WGS sequence"/>
</dbReference>
<evidence type="ECO:0000313" key="4">
    <source>
        <dbReference type="EMBL" id="KHJ67459.1"/>
    </source>
</evidence>
<dbReference type="NCBIfam" id="TIGR01891">
    <property type="entry name" value="amidohydrolases"/>
    <property type="match status" value="1"/>
</dbReference>
<dbReference type="InterPro" id="IPR036264">
    <property type="entry name" value="Bact_exopeptidase_dim_dom"/>
</dbReference>
<dbReference type="PANTHER" id="PTHR11014:SF63">
    <property type="entry name" value="METALLOPEPTIDASE, PUTATIVE (AFU_ORTHOLOGUE AFUA_6G09600)-RELATED"/>
    <property type="match status" value="1"/>
</dbReference>
<feature type="binding site" evidence="2">
    <location>
        <position position="347"/>
    </location>
    <ligand>
        <name>Mn(2+)</name>
        <dbReference type="ChEBI" id="CHEBI:29035"/>
        <label>2</label>
    </ligand>
</feature>
<protein>
    <submittedName>
        <fullName evidence="4">Peptidase M20</fullName>
    </submittedName>
</protein>
<comment type="cofactor">
    <cofactor evidence="2">
        <name>Mn(2+)</name>
        <dbReference type="ChEBI" id="CHEBI:29035"/>
    </cofactor>
    <text evidence="2">The Mn(2+) ion enhances activity.</text>
</comment>
<gene>
    <name evidence="4" type="ORF">QU24_14120</name>
</gene>
<proteinExistence type="predicted"/>
<dbReference type="FunFam" id="3.30.70.360:FF:000001">
    <property type="entry name" value="N-acetyldiaminopimelate deacetylase"/>
    <property type="match status" value="1"/>
</dbReference>
<dbReference type="InterPro" id="IPR002933">
    <property type="entry name" value="Peptidase_M20"/>
</dbReference>